<keyword evidence="2" id="KW-1185">Reference proteome</keyword>
<dbReference type="AlphaFoldDB" id="A0A7I4YJI1"/>
<proteinExistence type="predicted"/>
<dbReference type="Proteomes" id="UP000025227">
    <property type="component" value="Unplaced"/>
</dbReference>
<evidence type="ECO:0000313" key="2">
    <source>
        <dbReference type="Proteomes" id="UP000025227"/>
    </source>
</evidence>
<keyword evidence="1" id="KW-0732">Signal</keyword>
<dbReference type="WBParaSite" id="HCON_00101615-00001">
    <property type="protein sequence ID" value="HCON_00101615-00001"/>
    <property type="gene ID" value="HCON_00101615"/>
</dbReference>
<reference evidence="3" key="1">
    <citation type="submission" date="2020-12" db="UniProtKB">
        <authorList>
            <consortium name="WormBaseParasite"/>
        </authorList>
    </citation>
    <scope>IDENTIFICATION</scope>
    <source>
        <strain evidence="3">MHco3</strain>
    </source>
</reference>
<accession>A0A7I4YJI1</accession>
<evidence type="ECO:0000313" key="3">
    <source>
        <dbReference type="WBParaSite" id="HCON_00101615-00001"/>
    </source>
</evidence>
<feature type="signal peptide" evidence="1">
    <location>
        <begin position="1"/>
        <end position="16"/>
    </location>
</feature>
<evidence type="ECO:0000256" key="1">
    <source>
        <dbReference type="SAM" id="SignalP"/>
    </source>
</evidence>
<feature type="chain" id="PRO_5029869830" evidence="1">
    <location>
        <begin position="17"/>
        <end position="50"/>
    </location>
</feature>
<organism evidence="2 3">
    <name type="scientific">Haemonchus contortus</name>
    <name type="common">Barber pole worm</name>
    <dbReference type="NCBI Taxonomy" id="6289"/>
    <lineage>
        <taxon>Eukaryota</taxon>
        <taxon>Metazoa</taxon>
        <taxon>Ecdysozoa</taxon>
        <taxon>Nematoda</taxon>
        <taxon>Chromadorea</taxon>
        <taxon>Rhabditida</taxon>
        <taxon>Rhabditina</taxon>
        <taxon>Rhabditomorpha</taxon>
        <taxon>Strongyloidea</taxon>
        <taxon>Trichostrongylidae</taxon>
        <taxon>Haemonchus</taxon>
    </lineage>
</organism>
<name>A0A7I4YJI1_HAECO</name>
<sequence length="50" mass="5788">MTGVLLLLMMFDNSFCPLDKDRIALTEAYGGMDIQKCHEKLKKFGRKGWH</sequence>
<protein>
    <submittedName>
        <fullName evidence="3">Conserved domain protein</fullName>
    </submittedName>
</protein>